<dbReference type="CDD" id="cd06530">
    <property type="entry name" value="S26_SPase_I"/>
    <property type="match status" value="1"/>
</dbReference>
<dbReference type="Gene3D" id="2.10.109.10">
    <property type="entry name" value="Umud Fragment, subunit A"/>
    <property type="match status" value="1"/>
</dbReference>
<gene>
    <name evidence="11" type="ORF">BA70_08145</name>
</gene>
<keyword evidence="6 8" id="KW-0378">Hydrolase</keyword>
<evidence type="ECO:0000256" key="9">
    <source>
        <dbReference type="RuleBase" id="RU362042"/>
    </source>
</evidence>
<dbReference type="OrthoDB" id="9802919at2"/>
<feature type="active site" evidence="7">
    <location>
        <position position="76"/>
    </location>
</feature>
<dbReference type="InterPro" id="IPR019758">
    <property type="entry name" value="Pept_S26A_signal_pept_1_CS"/>
</dbReference>
<evidence type="ECO:0000256" key="2">
    <source>
        <dbReference type="ARBA" id="ARBA00004401"/>
    </source>
</evidence>
<dbReference type="GO" id="GO:0009003">
    <property type="term" value="F:signal peptidase activity"/>
    <property type="evidence" value="ECO:0007669"/>
    <property type="project" value="UniProtKB-EC"/>
</dbReference>
<dbReference type="PANTHER" id="PTHR43390">
    <property type="entry name" value="SIGNAL PEPTIDASE I"/>
    <property type="match status" value="1"/>
</dbReference>
<evidence type="ECO:0000256" key="6">
    <source>
        <dbReference type="ARBA" id="ARBA00022801"/>
    </source>
</evidence>
<evidence type="ECO:0000259" key="10">
    <source>
        <dbReference type="Pfam" id="PF10502"/>
    </source>
</evidence>
<evidence type="ECO:0000256" key="1">
    <source>
        <dbReference type="ARBA" id="ARBA00000677"/>
    </source>
</evidence>
<dbReference type="GO" id="GO:0004252">
    <property type="term" value="F:serine-type endopeptidase activity"/>
    <property type="evidence" value="ECO:0007669"/>
    <property type="project" value="InterPro"/>
</dbReference>
<evidence type="ECO:0000313" key="11">
    <source>
        <dbReference type="EMBL" id="KEP25572.1"/>
    </source>
</evidence>
<feature type="domain" description="Peptidase S26" evidence="10">
    <location>
        <begin position="9"/>
        <end position="164"/>
    </location>
</feature>
<dbReference type="NCBIfam" id="TIGR02227">
    <property type="entry name" value="sigpep_I_bact"/>
    <property type="match status" value="1"/>
</dbReference>
<organism evidence="11 12">
    <name type="scientific">Bacillus zhangzhouensis</name>
    <dbReference type="NCBI Taxonomy" id="1178540"/>
    <lineage>
        <taxon>Bacteria</taxon>
        <taxon>Bacillati</taxon>
        <taxon>Bacillota</taxon>
        <taxon>Bacilli</taxon>
        <taxon>Bacillales</taxon>
        <taxon>Bacillaceae</taxon>
        <taxon>Bacillus</taxon>
    </lineage>
</organism>
<dbReference type="Pfam" id="PF10502">
    <property type="entry name" value="Peptidase_S26"/>
    <property type="match status" value="1"/>
</dbReference>
<feature type="active site" evidence="7">
    <location>
        <position position="35"/>
    </location>
</feature>
<dbReference type="InterPro" id="IPR019533">
    <property type="entry name" value="Peptidase_S26"/>
</dbReference>
<dbReference type="EC" id="3.4.21.89" evidence="4 8"/>
<evidence type="ECO:0000256" key="8">
    <source>
        <dbReference type="RuleBase" id="RU003993"/>
    </source>
</evidence>
<dbReference type="PANTHER" id="PTHR43390:SF1">
    <property type="entry name" value="CHLOROPLAST PROCESSING PEPTIDASE"/>
    <property type="match status" value="1"/>
</dbReference>
<dbReference type="GO" id="GO:0006465">
    <property type="term" value="P:signal peptide processing"/>
    <property type="evidence" value="ECO:0007669"/>
    <property type="project" value="InterPro"/>
</dbReference>
<sequence length="170" mass="19789">MKKKPLLWLMIITCIVLLFQVKNFMFVTYKVEGVSMDPTFTDGTELLINKFSPKLTKISRFDYVLFHGPKNQILIKRVIGLPGEKIKYEDDQLFVNGAKWKEPYLKEQKKHKMGNVLTGDFQLKAITGHDKIQKNHYFVIGDNRIHSFDSRHFGTISKDQVVGVKRNNDE</sequence>
<dbReference type="SUPFAM" id="SSF51306">
    <property type="entry name" value="LexA/Signal peptidase"/>
    <property type="match status" value="1"/>
</dbReference>
<comment type="subcellular location">
    <subcellularLocation>
        <location evidence="2">Cell membrane</location>
        <topology evidence="2">Single-pass type II membrane protein</topology>
    </subcellularLocation>
    <subcellularLocation>
        <location evidence="9">Membrane</location>
        <topology evidence="9">Single-pass type II membrane protein</topology>
    </subcellularLocation>
</comment>
<keyword evidence="5 8" id="KW-0645">Protease</keyword>
<evidence type="ECO:0000313" key="12">
    <source>
        <dbReference type="Proteomes" id="UP000028091"/>
    </source>
</evidence>
<dbReference type="PROSITE" id="PS00501">
    <property type="entry name" value="SPASE_I_1"/>
    <property type="match status" value="1"/>
</dbReference>
<dbReference type="InterPro" id="IPR036286">
    <property type="entry name" value="LexA/Signal_pep-like_sf"/>
</dbReference>
<evidence type="ECO:0000256" key="4">
    <source>
        <dbReference type="ARBA" id="ARBA00013208"/>
    </source>
</evidence>
<comment type="caution">
    <text evidence="11">The sequence shown here is derived from an EMBL/GenBank/DDBJ whole genome shotgun (WGS) entry which is preliminary data.</text>
</comment>
<dbReference type="InterPro" id="IPR000223">
    <property type="entry name" value="Pept_S26A_signal_pept_1"/>
</dbReference>
<dbReference type="EMBL" id="JOTP01000020">
    <property type="protein sequence ID" value="KEP25572.1"/>
    <property type="molecule type" value="Genomic_DNA"/>
</dbReference>
<dbReference type="InterPro" id="IPR019757">
    <property type="entry name" value="Pept_S26A_signal_pept_1_Lys-AS"/>
</dbReference>
<dbReference type="Proteomes" id="UP000028091">
    <property type="component" value="Unassembled WGS sequence"/>
</dbReference>
<dbReference type="InterPro" id="IPR019756">
    <property type="entry name" value="Pept_S26A_signal_pept_1_Ser-AS"/>
</dbReference>
<comment type="similarity">
    <text evidence="3 9">Belongs to the peptidase S26 family.</text>
</comment>
<evidence type="ECO:0000256" key="7">
    <source>
        <dbReference type="PIRSR" id="PIRSR600223-1"/>
    </source>
</evidence>
<comment type="catalytic activity">
    <reaction evidence="1 8">
        <text>Cleavage of hydrophobic, N-terminal signal or leader sequences from secreted and periplasmic proteins.</text>
        <dbReference type="EC" id="3.4.21.89"/>
    </reaction>
</comment>
<dbReference type="eggNOG" id="COG0681">
    <property type="taxonomic scope" value="Bacteria"/>
</dbReference>
<reference evidence="11 12" key="1">
    <citation type="submission" date="2012-09" db="EMBL/GenBank/DDBJ databases">
        <title>Genome Sequence of Bacillus sp. DW5-4.</title>
        <authorList>
            <person name="Lai Q."/>
            <person name="Liu Y."/>
            <person name="Shao Z."/>
        </authorList>
    </citation>
    <scope>NUCLEOTIDE SEQUENCE [LARGE SCALE GENOMIC DNA]</scope>
    <source>
        <strain evidence="11 12">DW5-4</strain>
    </source>
</reference>
<accession>A0A081L8J6</accession>
<protein>
    <recommendedName>
        <fullName evidence="4 8">Signal peptidase I</fullName>
        <ecNumber evidence="4 8">3.4.21.89</ecNumber>
    </recommendedName>
</protein>
<dbReference type="RefSeq" id="WP_034323614.1">
    <property type="nucleotide sequence ID" value="NZ_JAVIKA010000002.1"/>
</dbReference>
<dbReference type="PROSITE" id="PS00761">
    <property type="entry name" value="SPASE_I_3"/>
    <property type="match status" value="1"/>
</dbReference>
<proteinExistence type="inferred from homology"/>
<keyword evidence="12" id="KW-1185">Reference proteome</keyword>
<evidence type="ECO:0000256" key="3">
    <source>
        <dbReference type="ARBA" id="ARBA00009370"/>
    </source>
</evidence>
<dbReference type="GO" id="GO:0005886">
    <property type="term" value="C:plasma membrane"/>
    <property type="evidence" value="ECO:0007669"/>
    <property type="project" value="UniProtKB-SubCell"/>
</dbReference>
<dbReference type="AlphaFoldDB" id="A0A081L8J6"/>
<name>A0A081L8J6_9BACI</name>
<dbReference type="PROSITE" id="PS00760">
    <property type="entry name" value="SPASE_I_2"/>
    <property type="match status" value="1"/>
</dbReference>
<dbReference type="PRINTS" id="PR00727">
    <property type="entry name" value="LEADERPTASE"/>
</dbReference>
<evidence type="ECO:0000256" key="5">
    <source>
        <dbReference type="ARBA" id="ARBA00022670"/>
    </source>
</evidence>